<dbReference type="Proteomes" id="UP000886998">
    <property type="component" value="Unassembled WGS sequence"/>
</dbReference>
<evidence type="ECO:0000313" key="1">
    <source>
        <dbReference type="EMBL" id="GFY72686.1"/>
    </source>
</evidence>
<organism evidence="1 2">
    <name type="scientific">Trichonephila inaurata madagascariensis</name>
    <dbReference type="NCBI Taxonomy" id="2747483"/>
    <lineage>
        <taxon>Eukaryota</taxon>
        <taxon>Metazoa</taxon>
        <taxon>Ecdysozoa</taxon>
        <taxon>Arthropoda</taxon>
        <taxon>Chelicerata</taxon>
        <taxon>Arachnida</taxon>
        <taxon>Araneae</taxon>
        <taxon>Araneomorphae</taxon>
        <taxon>Entelegynae</taxon>
        <taxon>Araneoidea</taxon>
        <taxon>Nephilidae</taxon>
        <taxon>Trichonephila</taxon>
        <taxon>Trichonephila inaurata</taxon>
    </lineage>
</organism>
<keyword evidence="2" id="KW-1185">Reference proteome</keyword>
<sequence length="267" mass="30887">MAKYRNICDNNSISLTNLPISSSSTPLLPNFLVGVSETVVFDDGSSSLAEDIPSTSNSIALLPNVSESDDRESRNTSFDNKRICFFYGRDRKQIKGKQQSLHSSNDAKVYNKITEWVTKLQNQELLQTINNLKTSNAPIFYHHSCEVGYFNDYKKITVNTVRTSWHSVRDIHKDIFDKIVSVIEEDVVKKRNYLLLTSLCDMHNNELQEELIHQPEADVSLMTNHELEEKIVKQFKQIKIVIKKKRKIIMHKNSNLLEQEDLKTRRE</sequence>
<gene>
    <name evidence="1" type="ORF">TNIN_131641</name>
</gene>
<evidence type="ECO:0000313" key="2">
    <source>
        <dbReference type="Proteomes" id="UP000886998"/>
    </source>
</evidence>
<dbReference type="AlphaFoldDB" id="A0A8X6YGV9"/>
<dbReference type="EMBL" id="BMAV01019599">
    <property type="protein sequence ID" value="GFY72686.1"/>
    <property type="molecule type" value="Genomic_DNA"/>
</dbReference>
<dbReference type="OrthoDB" id="8060926at2759"/>
<reference evidence="1" key="1">
    <citation type="submission" date="2020-08" db="EMBL/GenBank/DDBJ databases">
        <title>Multicomponent nature underlies the extraordinary mechanical properties of spider dragline silk.</title>
        <authorList>
            <person name="Kono N."/>
            <person name="Nakamura H."/>
            <person name="Mori M."/>
            <person name="Yoshida Y."/>
            <person name="Ohtoshi R."/>
            <person name="Malay A.D."/>
            <person name="Moran D.A.P."/>
            <person name="Tomita M."/>
            <person name="Numata K."/>
            <person name="Arakawa K."/>
        </authorList>
    </citation>
    <scope>NUCLEOTIDE SEQUENCE</scope>
</reference>
<proteinExistence type="predicted"/>
<comment type="caution">
    <text evidence="1">The sequence shown here is derived from an EMBL/GenBank/DDBJ whole genome shotgun (WGS) entry which is preliminary data.</text>
</comment>
<protein>
    <submittedName>
        <fullName evidence="1">Uncharacterized protein</fullName>
    </submittedName>
</protein>
<accession>A0A8X6YGV9</accession>
<name>A0A8X6YGV9_9ARAC</name>